<evidence type="ECO:0000256" key="10">
    <source>
        <dbReference type="ARBA" id="ARBA00023136"/>
    </source>
</evidence>
<evidence type="ECO:0000256" key="6">
    <source>
        <dbReference type="ARBA" id="ARBA00022692"/>
    </source>
</evidence>
<evidence type="ECO:0000256" key="14">
    <source>
        <dbReference type="SAM" id="Phobius"/>
    </source>
</evidence>
<evidence type="ECO:0000256" key="12">
    <source>
        <dbReference type="ARBA" id="ARBA00023264"/>
    </source>
</evidence>
<evidence type="ECO:0000313" key="19">
    <source>
        <dbReference type="Proteomes" id="UP000476176"/>
    </source>
</evidence>
<feature type="transmembrane region" description="Helical" evidence="14">
    <location>
        <begin position="335"/>
        <end position="356"/>
    </location>
</feature>
<evidence type="ECO:0000256" key="11">
    <source>
        <dbReference type="ARBA" id="ARBA00023209"/>
    </source>
</evidence>
<evidence type="ECO:0000256" key="9">
    <source>
        <dbReference type="ARBA" id="ARBA00023098"/>
    </source>
</evidence>
<feature type="transmembrane region" description="Helical" evidence="14">
    <location>
        <begin position="272"/>
        <end position="290"/>
    </location>
</feature>
<evidence type="ECO:0000313" key="18">
    <source>
        <dbReference type="Proteomes" id="UP000460718"/>
    </source>
</evidence>
<dbReference type="Proteomes" id="UP000486351">
    <property type="component" value="Unassembled WGS sequence"/>
</dbReference>
<evidence type="ECO:0000256" key="13">
    <source>
        <dbReference type="RuleBase" id="RU003938"/>
    </source>
</evidence>
<feature type="transmembrane region" description="Helical" evidence="14">
    <location>
        <begin position="211"/>
        <end position="234"/>
    </location>
</feature>
<keyword evidence="9" id="KW-0443">Lipid metabolism</keyword>
<feature type="transmembrane region" description="Helical" evidence="14">
    <location>
        <begin position="59"/>
        <end position="79"/>
    </location>
</feature>
<evidence type="ECO:0000256" key="3">
    <source>
        <dbReference type="ARBA" id="ARBA00022475"/>
    </source>
</evidence>
<dbReference type="EMBL" id="QXFY01000935">
    <property type="protein sequence ID" value="KAE9332706.1"/>
    <property type="molecule type" value="Genomic_DNA"/>
</dbReference>
<keyword evidence="10 14" id="KW-0472">Membrane</keyword>
<evidence type="ECO:0000313" key="16">
    <source>
        <dbReference type="EMBL" id="KAE9216915.1"/>
    </source>
</evidence>
<dbReference type="Proteomes" id="UP000476176">
    <property type="component" value="Unassembled WGS sequence"/>
</dbReference>
<dbReference type="EC" id="2.7.7.41" evidence="13"/>
<keyword evidence="3" id="KW-1003">Cell membrane</keyword>
<keyword evidence="11" id="KW-0594">Phospholipid biosynthesis</keyword>
<comment type="caution">
    <text evidence="15">The sequence shown here is derived from an EMBL/GenBank/DDBJ whole genome shotgun (WGS) entry which is preliminary data.</text>
</comment>
<organism evidence="15 18">
    <name type="scientific">Phytophthora fragariae</name>
    <dbReference type="NCBI Taxonomy" id="53985"/>
    <lineage>
        <taxon>Eukaryota</taxon>
        <taxon>Sar</taxon>
        <taxon>Stramenopiles</taxon>
        <taxon>Oomycota</taxon>
        <taxon>Peronosporomycetes</taxon>
        <taxon>Peronosporales</taxon>
        <taxon>Peronosporaceae</taxon>
        <taxon>Phytophthora</taxon>
    </lineage>
</organism>
<dbReference type="EMBL" id="QXFW01000906">
    <property type="protein sequence ID" value="KAE9000449.1"/>
    <property type="molecule type" value="Genomic_DNA"/>
</dbReference>
<keyword evidence="12" id="KW-1208">Phospholipid metabolism</keyword>
<evidence type="ECO:0000256" key="1">
    <source>
        <dbReference type="ARBA" id="ARBA00004651"/>
    </source>
</evidence>
<feature type="transmembrane region" description="Helical" evidence="14">
    <location>
        <begin position="302"/>
        <end position="323"/>
    </location>
</feature>
<dbReference type="GO" id="GO:0016024">
    <property type="term" value="P:CDP-diacylglycerol biosynthetic process"/>
    <property type="evidence" value="ECO:0007669"/>
    <property type="project" value="UniProtKB-UniPathway"/>
</dbReference>
<dbReference type="EMBL" id="QXGC01000908">
    <property type="protein sequence ID" value="KAE9216915.1"/>
    <property type="molecule type" value="Genomic_DNA"/>
</dbReference>
<dbReference type="UniPathway" id="UPA00557">
    <property type="reaction ID" value="UER00614"/>
</dbReference>
<evidence type="ECO:0000313" key="17">
    <source>
        <dbReference type="EMBL" id="KAE9332706.1"/>
    </source>
</evidence>
<keyword evidence="8 14" id="KW-1133">Transmembrane helix</keyword>
<evidence type="ECO:0000256" key="8">
    <source>
        <dbReference type="ARBA" id="ARBA00022989"/>
    </source>
</evidence>
<keyword evidence="7 13" id="KW-0548">Nucleotidyltransferase</keyword>
<keyword evidence="5 13" id="KW-0808">Transferase</keyword>
<dbReference type="PROSITE" id="PS01315">
    <property type="entry name" value="CDS"/>
    <property type="match status" value="1"/>
</dbReference>
<dbReference type="AlphaFoldDB" id="A0A6A3JZX2"/>
<dbReference type="PANTHER" id="PTHR46382:SF1">
    <property type="entry name" value="PHOSPHATIDATE CYTIDYLYLTRANSFERASE"/>
    <property type="match status" value="1"/>
</dbReference>
<feature type="transmembrane region" description="Helical" evidence="14">
    <location>
        <begin position="368"/>
        <end position="392"/>
    </location>
</feature>
<comment type="subcellular location">
    <subcellularLocation>
        <location evidence="1">Cell membrane</location>
        <topology evidence="1">Multi-pass membrane protein</topology>
    </subcellularLocation>
</comment>
<name>A0A6A3JZX2_9STRA</name>
<dbReference type="GO" id="GO:0004605">
    <property type="term" value="F:phosphatidate cytidylyltransferase activity"/>
    <property type="evidence" value="ECO:0007669"/>
    <property type="project" value="UniProtKB-EC"/>
</dbReference>
<dbReference type="InterPro" id="IPR000374">
    <property type="entry name" value="PC_trans"/>
</dbReference>
<feature type="transmembrane region" description="Helical" evidence="14">
    <location>
        <begin position="413"/>
        <end position="431"/>
    </location>
</feature>
<comment type="pathway">
    <text evidence="13">Phospholipid metabolism; CDP-diacylglycerol biosynthesis; CDP-diacylglycerol from sn-glycerol 3-phosphate: step 3/3.</text>
</comment>
<accession>A0A6A3JZX2</accession>
<keyword evidence="4" id="KW-0444">Lipid biosynthesis</keyword>
<dbReference type="Pfam" id="PF01148">
    <property type="entry name" value="CTP_transf_1"/>
    <property type="match status" value="1"/>
</dbReference>
<comment type="catalytic activity">
    <reaction evidence="13">
        <text>a 1,2-diacyl-sn-glycero-3-phosphate + CTP + H(+) = a CDP-1,2-diacyl-sn-glycerol + diphosphate</text>
        <dbReference type="Rhea" id="RHEA:16229"/>
        <dbReference type="ChEBI" id="CHEBI:15378"/>
        <dbReference type="ChEBI" id="CHEBI:33019"/>
        <dbReference type="ChEBI" id="CHEBI:37563"/>
        <dbReference type="ChEBI" id="CHEBI:58332"/>
        <dbReference type="ChEBI" id="CHEBI:58608"/>
        <dbReference type="EC" id="2.7.7.41"/>
    </reaction>
</comment>
<comment type="similarity">
    <text evidence="2 13">Belongs to the CDS family.</text>
</comment>
<reference evidence="18 19" key="1">
    <citation type="submission" date="2018-09" db="EMBL/GenBank/DDBJ databases">
        <title>Genomic investigation of the strawberry pathogen Phytophthora fragariae indicates pathogenicity is determined by transcriptional variation in three key races.</title>
        <authorList>
            <person name="Adams T.M."/>
            <person name="Armitage A.D."/>
            <person name="Sobczyk M.K."/>
            <person name="Bates H.J."/>
            <person name="Dunwell J.M."/>
            <person name="Nellist C.F."/>
            <person name="Harrison R.J."/>
        </authorList>
    </citation>
    <scope>NUCLEOTIDE SEQUENCE [LARGE SCALE GENOMIC DNA]</scope>
    <source>
        <strain evidence="16 19">BC-23</strain>
        <strain evidence="17 20">NOV-77</strain>
        <strain evidence="15 18">SCRP245</strain>
    </source>
</reference>
<evidence type="ECO:0000256" key="4">
    <source>
        <dbReference type="ARBA" id="ARBA00022516"/>
    </source>
</evidence>
<feature type="transmembrane region" description="Helical" evidence="14">
    <location>
        <begin position="246"/>
        <end position="265"/>
    </location>
</feature>
<evidence type="ECO:0000256" key="7">
    <source>
        <dbReference type="ARBA" id="ARBA00022695"/>
    </source>
</evidence>
<evidence type="ECO:0000256" key="5">
    <source>
        <dbReference type="ARBA" id="ARBA00022679"/>
    </source>
</evidence>
<sequence>MTVDQGAYMYCSAVADSEPIVGLRSPVDMQNSPREDWPYVVQEQEPTPRQWSEFFQRNAVQRIVSAAILAPAVTAFLWLSPAFATTTGCSFMISTCAYEYACLANRIRLRILTQMEALEGALNDSSSGRRCGNNTSLFDDRILSSIESAASSSANSSAVRTRFSQPDARAAEEEHEDREIAIVDDELRDQEDRIHRCAVTSLAVRHFDGRVWWAAAFVSVPVCALTSTGFLLSVQWVSDYESTEFYTYRWFFALPTGYVVALCACLTPDWQYAVITLVKYGVFTTLTLHSTACPMNELNCNLAVGTSEIFLSGVAIILVFRFASTRGRAEAFVSFMLDVVGLLYVTGTLSILVAFVDDNHRTLYRKLLIALLCIVWASDSGAYLIGKALAYCHYPYYHPLAAHLSKNKDYEGTLGAIIFGVVTMVAASELLDLPGSYGMKVGFTVLAVVVGRLGDLFESLLKRAAGVKDSGTLIPGHGGVLDRIDALMFATIVFSRYYALQS</sequence>
<evidence type="ECO:0000256" key="2">
    <source>
        <dbReference type="ARBA" id="ARBA00010185"/>
    </source>
</evidence>
<dbReference type="GO" id="GO:0005886">
    <property type="term" value="C:plasma membrane"/>
    <property type="evidence" value="ECO:0007669"/>
    <property type="project" value="UniProtKB-SubCell"/>
</dbReference>
<keyword evidence="6 13" id="KW-0812">Transmembrane</keyword>
<evidence type="ECO:0000313" key="15">
    <source>
        <dbReference type="EMBL" id="KAE9000449.1"/>
    </source>
</evidence>
<gene>
    <name evidence="16" type="ORF">PF004_g14322</name>
    <name evidence="17" type="ORF">PF008_g14827</name>
    <name evidence="15" type="ORF">PF011_g14183</name>
</gene>
<protein>
    <recommendedName>
        <fullName evidence="13">Phosphatidate cytidylyltransferase</fullName>
        <ecNumber evidence="13">2.7.7.41</ecNumber>
    </recommendedName>
</protein>
<dbReference type="Proteomes" id="UP000460718">
    <property type="component" value="Unassembled WGS sequence"/>
</dbReference>
<evidence type="ECO:0000313" key="20">
    <source>
        <dbReference type="Proteomes" id="UP000486351"/>
    </source>
</evidence>
<dbReference type="PANTHER" id="PTHR46382">
    <property type="entry name" value="PHOSPHATIDATE CYTIDYLYLTRANSFERASE"/>
    <property type="match status" value="1"/>
</dbReference>
<proteinExistence type="inferred from homology"/>